<feature type="domain" description="HTH cro/C1-type" evidence="2">
    <location>
        <begin position="179"/>
        <end position="223"/>
    </location>
</feature>
<evidence type="ECO:0000259" key="2">
    <source>
        <dbReference type="PROSITE" id="PS50943"/>
    </source>
</evidence>
<dbReference type="InterPro" id="IPR001387">
    <property type="entry name" value="Cro/C1-type_HTH"/>
</dbReference>
<keyword evidence="4" id="KW-1185">Reference proteome</keyword>
<dbReference type="InterPro" id="IPR010982">
    <property type="entry name" value="Lambda_DNA-bd_dom_sf"/>
</dbReference>
<evidence type="ECO:0000313" key="4">
    <source>
        <dbReference type="Proteomes" id="UP000319486"/>
    </source>
</evidence>
<dbReference type="CDD" id="cd00093">
    <property type="entry name" value="HTH_XRE"/>
    <property type="match status" value="1"/>
</dbReference>
<gene>
    <name evidence="3" type="ORF">EAH88_18335</name>
</gene>
<evidence type="ECO:0000256" key="1">
    <source>
        <dbReference type="SAM" id="MobiDB-lite"/>
    </source>
</evidence>
<comment type="caution">
    <text evidence="3">The sequence shown here is derived from an EMBL/GenBank/DDBJ whole genome shotgun (WGS) entry which is preliminary data.</text>
</comment>
<accession>A0A502BSV8</accession>
<dbReference type="Proteomes" id="UP000319486">
    <property type="component" value="Unassembled WGS sequence"/>
</dbReference>
<evidence type="ECO:0000313" key="3">
    <source>
        <dbReference type="EMBL" id="TPG04305.1"/>
    </source>
</evidence>
<reference evidence="3 4" key="1">
    <citation type="journal article" date="2019" name="Environ. Microbiol.">
        <title>Species interactions and distinct microbial communities in high Arctic permafrost affected cryosols are associated with the CH4 and CO2 gas fluxes.</title>
        <authorList>
            <person name="Altshuler I."/>
            <person name="Hamel J."/>
            <person name="Turney S."/>
            <person name="Magnuson E."/>
            <person name="Levesque R."/>
            <person name="Greer C."/>
            <person name="Whyte L.G."/>
        </authorList>
    </citation>
    <scope>NUCLEOTIDE SEQUENCE [LARGE SCALE GENOMIC DNA]</scope>
    <source>
        <strain evidence="3 4">S13Y</strain>
    </source>
</reference>
<dbReference type="SUPFAM" id="SSF47413">
    <property type="entry name" value="lambda repressor-like DNA-binding domains"/>
    <property type="match status" value="1"/>
</dbReference>
<organism evidence="3 4">
    <name type="scientific">Rhodanobacter glycinis</name>
    <dbReference type="NCBI Taxonomy" id="582702"/>
    <lineage>
        <taxon>Bacteria</taxon>
        <taxon>Pseudomonadati</taxon>
        <taxon>Pseudomonadota</taxon>
        <taxon>Gammaproteobacteria</taxon>
        <taxon>Lysobacterales</taxon>
        <taxon>Rhodanobacteraceae</taxon>
        <taxon>Rhodanobacter</taxon>
    </lineage>
</organism>
<name>A0A502BSV8_9GAMM</name>
<proteinExistence type="predicted"/>
<dbReference type="AlphaFoldDB" id="A0A502BSV8"/>
<protein>
    <recommendedName>
        <fullName evidence="2">HTH cro/C1-type domain-containing protein</fullName>
    </recommendedName>
</protein>
<sequence length="333" mass="35890">MAGQSGRWLCIAAFSSFHTTDGASPQAHGSARIAPASPMNWHHPGSDNWLCIESMQVPTLQIRRFCNESLTSLHIRPPPPQKKDASFCSLAAAFPITEITTMPTIAPCLEPVPPRADMARGHAAALMREDLITRMGSLKQTARVHAVGPRTDESPPARVANIAGDLAARMQQLIELEGSVSALAERCGFSEGAVRNWRDGRSDISRERCITMAQILGVSVLWLVAGEGPMKVGPENSPPPQPISSTSSPSAHSAPDTVRMAGLDSRLLADSLRLLQSYIGLIGGSLDPNSRADRVAELYDILSHACDATHVNRLMSFHSTLSDQLRRNRALIA</sequence>
<feature type="compositionally biased region" description="Low complexity" evidence="1">
    <location>
        <begin position="243"/>
        <end position="256"/>
    </location>
</feature>
<dbReference type="PROSITE" id="PS50943">
    <property type="entry name" value="HTH_CROC1"/>
    <property type="match status" value="1"/>
</dbReference>
<dbReference type="GO" id="GO:0003677">
    <property type="term" value="F:DNA binding"/>
    <property type="evidence" value="ECO:0007669"/>
    <property type="project" value="InterPro"/>
</dbReference>
<dbReference type="Gene3D" id="1.10.260.40">
    <property type="entry name" value="lambda repressor-like DNA-binding domains"/>
    <property type="match status" value="1"/>
</dbReference>
<dbReference type="EMBL" id="RCZO01000014">
    <property type="protein sequence ID" value="TPG04305.1"/>
    <property type="molecule type" value="Genomic_DNA"/>
</dbReference>
<feature type="region of interest" description="Disordered" evidence="1">
    <location>
        <begin position="231"/>
        <end position="256"/>
    </location>
</feature>
<dbReference type="SMART" id="SM00530">
    <property type="entry name" value="HTH_XRE"/>
    <property type="match status" value="1"/>
</dbReference>